<feature type="transmembrane region" description="Helical" evidence="2">
    <location>
        <begin position="179"/>
        <end position="198"/>
    </location>
</feature>
<keyword evidence="2" id="KW-0812">Transmembrane</keyword>
<dbReference type="InterPro" id="IPR052173">
    <property type="entry name" value="Beta-lactam_resp_regulator"/>
</dbReference>
<feature type="transmembrane region" description="Helical" evidence="2">
    <location>
        <begin position="91"/>
        <end position="108"/>
    </location>
</feature>
<feature type="transmembrane region" description="Helical" evidence="2">
    <location>
        <begin position="34"/>
        <end position="56"/>
    </location>
</feature>
<feature type="transmembrane region" description="Helical" evidence="2">
    <location>
        <begin position="129"/>
        <end position="149"/>
    </location>
</feature>
<organism evidence="4 5">
    <name type="scientific">Winogradskyella jejuensis</name>
    <dbReference type="NCBI Taxonomy" id="1089305"/>
    <lineage>
        <taxon>Bacteria</taxon>
        <taxon>Pseudomonadati</taxon>
        <taxon>Bacteroidota</taxon>
        <taxon>Flavobacteriia</taxon>
        <taxon>Flavobacteriales</taxon>
        <taxon>Flavobacteriaceae</taxon>
        <taxon>Winogradskyella</taxon>
    </lineage>
</organism>
<dbReference type="Pfam" id="PF05569">
    <property type="entry name" value="Peptidase_M56"/>
    <property type="match status" value="1"/>
</dbReference>
<dbReference type="STRING" id="1089305.SAMN05444148_1420"/>
<sequence length="736" mass="84535">MEIYLLKSTAILAIFWVLYVLFLEKENMHRFKRFYLLTSVVAAFCIPLLSITQYVYVEPINGLNFSNAAIPFSINESLEIIETPFWTLERILWSVYILGVAIFSLRFIKNLFSIVKTINTNEKQKQSSITFVLLKTLINPHTFFNFIFLNKLKFQKNEVPKEVLLHEEVHAKQKHSLDILFIELMQIVFWFQPFIWLYKKRIKLNHEFLADQAVIDKGFEPANYQNTLLSYSSHQDYSLANAIDYSSIKKRFTVMKTRTSQKRKWLIGLLVLPVLGVLFYGFSERKIVEVPLQNEISEINTSVLEKEHTARSISIKVLGNNNYEVDGIKTDKTSFVETVNTLHQDISATVRNKIMNVHVTFAGEETNKEVWFIYNALKDYGFHRLVTKNQEVIKSKGNTPFLDNKKSEKQQKLPTAKEIAEYNAWAKKINAKSTVFSTGEKLLPPVNEQNLIKYAGIHNRMSAAQKRNAEKMPFPGFEYVKGTEASISVSPNAEQQNPATAKEVAEYNAWAKKLKEETLIAQKNEQNGKPAEYPIVKQKDLMKYQGIYSRMTDKQKAESAPHPVSDKALKAIKFPPPPPPVKQQNPPTAKEVADYNAWTKKLSAQISKAETNKKAPYPIIKQKDIARYKSIYSRMTDKQKKDAEVFPNFPPPPPPPPPFQVKQYKNGKKKTLNQIIKETPKNAKSGYEVLDNGESHYFIIYGGKKTYYNKDGFITDDKGNVLPPPPPPPPVMKKNE</sequence>
<feature type="domain" description="Peptidase M56" evidence="3">
    <location>
        <begin position="14"/>
        <end position="252"/>
    </location>
</feature>
<feature type="compositionally biased region" description="Pro residues" evidence="1">
    <location>
        <begin position="722"/>
        <end position="736"/>
    </location>
</feature>
<dbReference type="PANTHER" id="PTHR34978">
    <property type="entry name" value="POSSIBLE SENSOR-TRANSDUCER PROTEIN BLAR"/>
    <property type="match status" value="1"/>
</dbReference>
<dbReference type="RefSeq" id="WP_073084684.1">
    <property type="nucleotide sequence ID" value="NZ_FQWS01000001.1"/>
</dbReference>
<feature type="transmembrane region" description="Helical" evidence="2">
    <location>
        <begin position="265"/>
        <end position="283"/>
    </location>
</feature>
<keyword evidence="5" id="KW-1185">Reference proteome</keyword>
<gene>
    <name evidence="4" type="ORF">SAMN05444148_1420</name>
</gene>
<evidence type="ECO:0000256" key="1">
    <source>
        <dbReference type="SAM" id="MobiDB-lite"/>
    </source>
</evidence>
<dbReference type="EMBL" id="FQWS01000001">
    <property type="protein sequence ID" value="SHG98480.1"/>
    <property type="molecule type" value="Genomic_DNA"/>
</dbReference>
<dbReference type="PANTHER" id="PTHR34978:SF3">
    <property type="entry name" value="SLR0241 PROTEIN"/>
    <property type="match status" value="1"/>
</dbReference>
<feature type="transmembrane region" description="Helical" evidence="2">
    <location>
        <begin position="6"/>
        <end position="22"/>
    </location>
</feature>
<dbReference type="CDD" id="cd07341">
    <property type="entry name" value="M56_BlaR1_MecR1_like"/>
    <property type="match status" value="1"/>
</dbReference>
<accession>A0A1M5P9N3</accession>
<dbReference type="AlphaFoldDB" id="A0A1M5P9N3"/>
<evidence type="ECO:0000313" key="4">
    <source>
        <dbReference type="EMBL" id="SHG98480.1"/>
    </source>
</evidence>
<evidence type="ECO:0000256" key="2">
    <source>
        <dbReference type="SAM" id="Phobius"/>
    </source>
</evidence>
<dbReference type="Proteomes" id="UP000184522">
    <property type="component" value="Unassembled WGS sequence"/>
</dbReference>
<proteinExistence type="predicted"/>
<dbReference type="InterPro" id="IPR008756">
    <property type="entry name" value="Peptidase_M56"/>
</dbReference>
<evidence type="ECO:0000259" key="3">
    <source>
        <dbReference type="Pfam" id="PF05569"/>
    </source>
</evidence>
<name>A0A1M5P9N3_9FLAO</name>
<reference evidence="5" key="1">
    <citation type="submission" date="2016-11" db="EMBL/GenBank/DDBJ databases">
        <authorList>
            <person name="Varghese N."/>
            <person name="Submissions S."/>
        </authorList>
    </citation>
    <scope>NUCLEOTIDE SEQUENCE [LARGE SCALE GENOMIC DNA]</scope>
    <source>
        <strain evidence="5">DSM 25330</strain>
    </source>
</reference>
<dbReference type="OrthoDB" id="1522859at2"/>
<protein>
    <submittedName>
        <fullName evidence="4">Signal transducer regulating beta-lactamase production, contains metallopeptidase domain</fullName>
    </submittedName>
</protein>
<feature type="region of interest" description="Disordered" evidence="1">
    <location>
        <begin position="713"/>
        <end position="736"/>
    </location>
</feature>
<keyword evidence="2" id="KW-1133">Transmembrane helix</keyword>
<keyword evidence="2" id="KW-0472">Membrane</keyword>
<evidence type="ECO:0000313" key="5">
    <source>
        <dbReference type="Proteomes" id="UP000184522"/>
    </source>
</evidence>